<feature type="compositionally biased region" description="Polar residues" evidence="1">
    <location>
        <begin position="72"/>
        <end position="84"/>
    </location>
</feature>
<dbReference type="SUPFAM" id="SSF56112">
    <property type="entry name" value="Protein kinase-like (PK-like)"/>
    <property type="match status" value="1"/>
</dbReference>
<dbReference type="EMBL" id="ML179575">
    <property type="protein sequence ID" value="THU84887.1"/>
    <property type="molecule type" value="Genomic_DNA"/>
</dbReference>
<accession>A0A4S8L855</accession>
<dbReference type="InterPro" id="IPR040976">
    <property type="entry name" value="Pkinase_fungal"/>
</dbReference>
<feature type="region of interest" description="Disordered" evidence="1">
    <location>
        <begin position="50"/>
        <end position="90"/>
    </location>
</feature>
<dbReference type="Gene3D" id="1.10.510.10">
    <property type="entry name" value="Transferase(Phosphotransferase) domain 1"/>
    <property type="match status" value="1"/>
</dbReference>
<dbReference type="Pfam" id="PF17667">
    <property type="entry name" value="Pkinase_fungal"/>
    <property type="match status" value="2"/>
</dbReference>
<dbReference type="PANTHER" id="PTHR38248">
    <property type="entry name" value="FUNK1 6"/>
    <property type="match status" value="1"/>
</dbReference>
<dbReference type="Proteomes" id="UP000297245">
    <property type="component" value="Unassembled WGS sequence"/>
</dbReference>
<dbReference type="OrthoDB" id="5569250at2759"/>
<keyword evidence="4" id="KW-1185">Reference proteome</keyword>
<sequence>MPLYVANRLSSVPLFSPYPLSVQPFWLPTLEISSRVKSPPFMADMAESVGTPFPPHSVPTHGHSVPTHDDSLNVTPQNKGTSAQPDYDEQHKVSQINRYLEEDINERVRIIISDFLALILDLSPNRFNEMTGKNGIIDQIKSKETFQNSWKKYLHALDQTDTIEKDLYPLLVDVVNAAFDVVYGKDKPFFFDGSGRTVKGSYAERKPDLSSLLPGYSFPTDPETSKRVRLYWPMITWWIEVKNRKGESLDGRPLINKEMSSNQDTTGGGHDHKDRLSETDMLETAVQKLEHARDTHITPPRSTGPRKRTRSDICAHEESADVATGQENHDVDDREEAKIDSGDAEREPKRPRTEIDTEAVISTALLLKEPALGSEMNPAAEAKLKPHDLQRHTLLQCAGYGLEMLSSGLLRSHAVSAIIDSSRFQVAYYDRSKIVLSKVVDLETNSGQNFFLAVILQLAALSGSKSGLIPVTTARNHSSIIQPPLNDEYLVELQSRINGEKRKTRIGDKCGAFPGSYVFSGCELKLANGKTLKLEETLHRAHSIIGRGSTVIKALLEGKKVAVKLSFPGARREAEHDLIKRAQSQAKDEHLWAKNHLPTVLWSETYSPDKDVPETRLECFLTPLGVRYEKRVLRIIVQEILHPITDLTDSQEVAQVLFDILQIHRWLVDHGRILHRDISLANIMYRRIDDRVYRVLNDYDLASTLPLDSAQRPTSELRTGTIPYMSWDLLDIDSNKSCQAGPAYYHDLEALFYVIVILCNHYEKKTNSARLDKVPANDRLYNDWFSPNHQQVAGAKTLFVTQSNALFKATGFFDGFTELVDRLRKQLRNGHKRKNEYLDGDLRVFDWSTLGGHVTYEVFKEAMLSCLEFPSELLVRYKAHLELGKDDFNKP</sequence>
<dbReference type="PANTHER" id="PTHR38248:SF2">
    <property type="entry name" value="FUNK1 11"/>
    <property type="match status" value="1"/>
</dbReference>
<reference evidence="3 4" key="1">
    <citation type="journal article" date="2019" name="Nat. Ecol. Evol.">
        <title>Megaphylogeny resolves global patterns of mushroom evolution.</title>
        <authorList>
            <person name="Varga T."/>
            <person name="Krizsan K."/>
            <person name="Foldi C."/>
            <person name="Dima B."/>
            <person name="Sanchez-Garcia M."/>
            <person name="Sanchez-Ramirez S."/>
            <person name="Szollosi G.J."/>
            <person name="Szarkandi J.G."/>
            <person name="Papp V."/>
            <person name="Albert L."/>
            <person name="Andreopoulos W."/>
            <person name="Angelini C."/>
            <person name="Antonin V."/>
            <person name="Barry K.W."/>
            <person name="Bougher N.L."/>
            <person name="Buchanan P."/>
            <person name="Buyck B."/>
            <person name="Bense V."/>
            <person name="Catcheside P."/>
            <person name="Chovatia M."/>
            <person name="Cooper J."/>
            <person name="Damon W."/>
            <person name="Desjardin D."/>
            <person name="Finy P."/>
            <person name="Geml J."/>
            <person name="Haridas S."/>
            <person name="Hughes K."/>
            <person name="Justo A."/>
            <person name="Karasinski D."/>
            <person name="Kautmanova I."/>
            <person name="Kiss B."/>
            <person name="Kocsube S."/>
            <person name="Kotiranta H."/>
            <person name="LaButti K.M."/>
            <person name="Lechner B.E."/>
            <person name="Liimatainen K."/>
            <person name="Lipzen A."/>
            <person name="Lukacs Z."/>
            <person name="Mihaltcheva S."/>
            <person name="Morgado L.N."/>
            <person name="Niskanen T."/>
            <person name="Noordeloos M.E."/>
            <person name="Ohm R.A."/>
            <person name="Ortiz-Santana B."/>
            <person name="Ovrebo C."/>
            <person name="Racz N."/>
            <person name="Riley R."/>
            <person name="Savchenko A."/>
            <person name="Shiryaev A."/>
            <person name="Soop K."/>
            <person name="Spirin V."/>
            <person name="Szebenyi C."/>
            <person name="Tomsovsky M."/>
            <person name="Tulloss R.E."/>
            <person name="Uehling J."/>
            <person name="Grigoriev I.V."/>
            <person name="Vagvolgyi C."/>
            <person name="Papp T."/>
            <person name="Martin F.M."/>
            <person name="Miettinen O."/>
            <person name="Hibbett D.S."/>
            <person name="Nagy L.G."/>
        </authorList>
    </citation>
    <scope>NUCLEOTIDE SEQUENCE [LARGE SCALE GENOMIC DNA]</scope>
    <source>
        <strain evidence="3 4">CBS 962.96</strain>
    </source>
</reference>
<organism evidence="3 4">
    <name type="scientific">Dendrothele bispora (strain CBS 962.96)</name>
    <dbReference type="NCBI Taxonomy" id="1314807"/>
    <lineage>
        <taxon>Eukaryota</taxon>
        <taxon>Fungi</taxon>
        <taxon>Dikarya</taxon>
        <taxon>Basidiomycota</taxon>
        <taxon>Agaricomycotina</taxon>
        <taxon>Agaricomycetes</taxon>
        <taxon>Agaricomycetidae</taxon>
        <taxon>Agaricales</taxon>
        <taxon>Agaricales incertae sedis</taxon>
        <taxon>Dendrothele</taxon>
    </lineage>
</organism>
<feature type="region of interest" description="Disordered" evidence="1">
    <location>
        <begin position="289"/>
        <end position="355"/>
    </location>
</feature>
<dbReference type="AlphaFoldDB" id="A0A4S8L855"/>
<evidence type="ECO:0000256" key="1">
    <source>
        <dbReference type="SAM" id="MobiDB-lite"/>
    </source>
</evidence>
<feature type="compositionally biased region" description="Basic and acidic residues" evidence="1">
    <location>
        <begin position="310"/>
        <end position="319"/>
    </location>
</feature>
<proteinExistence type="predicted"/>
<gene>
    <name evidence="3" type="ORF">K435DRAFT_806358</name>
</gene>
<name>A0A4S8L855_DENBC</name>
<feature type="compositionally biased region" description="Basic and acidic residues" evidence="1">
    <location>
        <begin position="327"/>
        <end position="355"/>
    </location>
</feature>
<evidence type="ECO:0000313" key="3">
    <source>
        <dbReference type="EMBL" id="THU84887.1"/>
    </source>
</evidence>
<feature type="domain" description="Fungal-type protein kinase" evidence="2">
    <location>
        <begin position="380"/>
        <end position="586"/>
    </location>
</feature>
<feature type="region of interest" description="Disordered" evidence="1">
    <location>
        <begin position="249"/>
        <end position="276"/>
    </location>
</feature>
<evidence type="ECO:0000313" key="4">
    <source>
        <dbReference type="Proteomes" id="UP000297245"/>
    </source>
</evidence>
<evidence type="ECO:0000259" key="2">
    <source>
        <dbReference type="Pfam" id="PF17667"/>
    </source>
</evidence>
<dbReference type="InterPro" id="IPR011009">
    <property type="entry name" value="Kinase-like_dom_sf"/>
</dbReference>
<protein>
    <recommendedName>
        <fullName evidence="2">Fungal-type protein kinase domain-containing protein</fullName>
    </recommendedName>
</protein>
<feature type="domain" description="Fungal-type protein kinase" evidence="2">
    <location>
        <begin position="619"/>
        <end position="759"/>
    </location>
</feature>